<dbReference type="AlphaFoldDB" id="A0A323V2Q3"/>
<keyword evidence="2" id="KW-1185">Reference proteome</keyword>
<dbReference type="RefSeq" id="WP_146251821.1">
    <property type="nucleotide sequence ID" value="NZ_QKNV01000648.1"/>
</dbReference>
<dbReference type="EMBL" id="QKNV01000648">
    <property type="protein sequence ID" value="PZA18791.1"/>
    <property type="molecule type" value="Genomic_DNA"/>
</dbReference>
<sequence>DNQRLAGLAEQFALVGESLGKLYPEGETLAKSLLQSAAHAVHAGGQVSAEHAMEVATSLLYIDASLEDQDLDHPELAGRVQRLAQRVGGVRQGHSPGALEVWMEDLYRRVSDRQTMGSVVQELRASLSEIEKHIDQFFRNPAQREVLIPVPAQLSSMRGVLS</sequence>
<evidence type="ECO:0000313" key="1">
    <source>
        <dbReference type="EMBL" id="PZA18791.1"/>
    </source>
</evidence>
<dbReference type="Proteomes" id="UP000247602">
    <property type="component" value="Unassembled WGS sequence"/>
</dbReference>
<accession>A0A323V2Q3</accession>
<feature type="non-terminal residue" evidence="1">
    <location>
        <position position="162"/>
    </location>
</feature>
<evidence type="ECO:0000313" key="2">
    <source>
        <dbReference type="Proteomes" id="UP000247602"/>
    </source>
</evidence>
<dbReference type="OrthoDB" id="9803176at2"/>
<gene>
    <name evidence="1" type="ORF">DMO24_24215</name>
</gene>
<proteinExistence type="predicted"/>
<organism evidence="1 2">
    <name type="scientific">Modestobacter versicolor</name>
    <dbReference type="NCBI Taxonomy" id="429133"/>
    <lineage>
        <taxon>Bacteria</taxon>
        <taxon>Bacillati</taxon>
        <taxon>Actinomycetota</taxon>
        <taxon>Actinomycetes</taxon>
        <taxon>Geodermatophilales</taxon>
        <taxon>Geodermatophilaceae</taxon>
        <taxon>Modestobacter</taxon>
    </lineage>
</organism>
<feature type="non-terminal residue" evidence="1">
    <location>
        <position position="1"/>
    </location>
</feature>
<name>A0A323V2Q3_9ACTN</name>
<reference evidence="1 2" key="1">
    <citation type="submission" date="2018-06" db="EMBL/GenBank/DDBJ databases">
        <title>Draft genome sequence of Modestobacter versicolor CP153-2.</title>
        <authorList>
            <person name="Gundlapally S.R."/>
        </authorList>
    </citation>
    <scope>NUCLEOTIDE SEQUENCE [LARGE SCALE GENOMIC DNA]</scope>
    <source>
        <strain evidence="1 2">CP153-2</strain>
    </source>
</reference>
<protein>
    <submittedName>
        <fullName evidence="1">Uncharacterized protein</fullName>
    </submittedName>
</protein>
<comment type="caution">
    <text evidence="1">The sequence shown here is derived from an EMBL/GenBank/DDBJ whole genome shotgun (WGS) entry which is preliminary data.</text>
</comment>